<gene>
    <name evidence="8" type="ORF">BO80DRAFT_437222</name>
</gene>
<dbReference type="SUPFAM" id="SSF103473">
    <property type="entry name" value="MFS general substrate transporter"/>
    <property type="match status" value="1"/>
</dbReference>
<feature type="transmembrane region" description="Helical" evidence="6">
    <location>
        <begin position="327"/>
        <end position="348"/>
    </location>
</feature>
<dbReference type="Gene3D" id="1.20.1720.10">
    <property type="entry name" value="Multidrug resistance protein D"/>
    <property type="match status" value="1"/>
</dbReference>
<feature type="transmembrane region" description="Helical" evidence="6">
    <location>
        <begin position="360"/>
        <end position="380"/>
    </location>
</feature>
<keyword evidence="2 6" id="KW-0812">Transmembrane</keyword>
<evidence type="ECO:0000256" key="4">
    <source>
        <dbReference type="ARBA" id="ARBA00023136"/>
    </source>
</evidence>
<dbReference type="InterPro" id="IPR020846">
    <property type="entry name" value="MFS_dom"/>
</dbReference>
<dbReference type="VEuPathDB" id="FungiDB:BO80DRAFT_437222"/>
<comment type="subcellular location">
    <subcellularLocation>
        <location evidence="1">Membrane</location>
        <topology evidence="1">Multi-pass membrane protein</topology>
    </subcellularLocation>
</comment>
<keyword evidence="9" id="KW-1185">Reference proteome</keyword>
<dbReference type="InterPro" id="IPR036259">
    <property type="entry name" value="MFS_trans_sf"/>
</dbReference>
<dbReference type="OrthoDB" id="440553at2759"/>
<reference evidence="8 9" key="1">
    <citation type="submission" date="2018-02" db="EMBL/GenBank/DDBJ databases">
        <title>The genomes of Aspergillus section Nigri reveals drivers in fungal speciation.</title>
        <authorList>
            <consortium name="DOE Joint Genome Institute"/>
            <person name="Vesth T.C."/>
            <person name="Nybo J."/>
            <person name="Theobald S."/>
            <person name="Brandl J."/>
            <person name="Frisvad J.C."/>
            <person name="Nielsen K.F."/>
            <person name="Lyhne E.K."/>
            <person name="Kogle M.E."/>
            <person name="Kuo A."/>
            <person name="Riley R."/>
            <person name="Clum A."/>
            <person name="Nolan M."/>
            <person name="Lipzen A."/>
            <person name="Salamov A."/>
            <person name="Henrissat B."/>
            <person name="Wiebenga A."/>
            <person name="De vries R.P."/>
            <person name="Grigoriev I.V."/>
            <person name="Mortensen U.H."/>
            <person name="Andersen M.R."/>
            <person name="Baker S.E."/>
        </authorList>
    </citation>
    <scope>NUCLEOTIDE SEQUENCE [LARGE SCALE GENOMIC DNA]</scope>
    <source>
        <strain evidence="8 9">CBS 121593</strain>
    </source>
</reference>
<feature type="transmembrane region" description="Helical" evidence="6">
    <location>
        <begin position="97"/>
        <end position="116"/>
    </location>
</feature>
<organism evidence="8 9">
    <name type="scientific">Aspergillus ibericus CBS 121593</name>
    <dbReference type="NCBI Taxonomy" id="1448316"/>
    <lineage>
        <taxon>Eukaryota</taxon>
        <taxon>Fungi</taxon>
        <taxon>Dikarya</taxon>
        <taxon>Ascomycota</taxon>
        <taxon>Pezizomycotina</taxon>
        <taxon>Eurotiomycetes</taxon>
        <taxon>Eurotiomycetidae</taxon>
        <taxon>Eurotiales</taxon>
        <taxon>Aspergillaceae</taxon>
        <taxon>Aspergillus</taxon>
        <taxon>Aspergillus subgen. Circumdati</taxon>
    </lineage>
</organism>
<keyword evidence="4 6" id="KW-0472">Membrane</keyword>
<feature type="region of interest" description="Disordered" evidence="5">
    <location>
        <begin position="1"/>
        <end position="22"/>
    </location>
</feature>
<dbReference type="GO" id="GO:0005886">
    <property type="term" value="C:plasma membrane"/>
    <property type="evidence" value="ECO:0007669"/>
    <property type="project" value="TreeGrafter"/>
</dbReference>
<evidence type="ECO:0000256" key="1">
    <source>
        <dbReference type="ARBA" id="ARBA00004141"/>
    </source>
</evidence>
<accession>A0A395GRX0</accession>
<feature type="transmembrane region" description="Helical" evidence="6">
    <location>
        <begin position="392"/>
        <end position="412"/>
    </location>
</feature>
<feature type="transmembrane region" description="Helical" evidence="6">
    <location>
        <begin position="185"/>
        <end position="209"/>
    </location>
</feature>
<dbReference type="GeneID" id="37225859"/>
<feature type="transmembrane region" description="Helical" evidence="6">
    <location>
        <begin position="295"/>
        <end position="315"/>
    </location>
</feature>
<dbReference type="Gene3D" id="1.20.1250.20">
    <property type="entry name" value="MFS general substrate transporter like domains"/>
    <property type="match status" value="1"/>
</dbReference>
<dbReference type="RefSeq" id="XP_025572450.1">
    <property type="nucleotide sequence ID" value="XM_025720994.1"/>
</dbReference>
<dbReference type="EMBL" id="KZ824456">
    <property type="protein sequence ID" value="RAK98122.1"/>
    <property type="molecule type" value="Genomic_DNA"/>
</dbReference>
<sequence length="537" mass="57279">MSDSKEISESAPSSDPSEEATPPLSPLRLNIIVAGLWISLFLAALDSTIISTALLSIASDFHGDDQSGWIVTAYLLTYNAFVLILAKLSDVVGLKPLLLACNALFLVASVACSVARSMEQLIIFRAIEGIGASGLYCLVFIAILQLVSLSKTGMYSGIISSVFALSNLAGPLLGGVIVDNTTWRWIFYMNIPISSIAILILGSMMPAPASTSFQLKTLAKLDWVGAVLSVSWLIPLLFALEEGGSQYTWKSSVIIGTLTGGIVGLVAFLAYEAWVQRSAKEAIFPVRFLYDSMQGLLLLNIFFTGFAFYTAIITLPQRFQAVNGVSAARAGVLELALTLCMPFFSLVAGMSLSKRPEWTYSVLIFGCAFLLIATACLSHLPVQKSVPATEFGFQVIMGAGLGIISPTQYFALKISFLPRDTASATGAMNMLRAMGGCIGLAITSSMLTSKLDADLPLFLAPDLVGRVKESLDDLSGLTAEQVLKIRAVYGKGYDSGFQVLIAFAGANVLIAVLLLWASRKRGGVDGMFEAIRLASES</sequence>
<dbReference type="Proteomes" id="UP000249402">
    <property type="component" value="Unassembled WGS sequence"/>
</dbReference>
<dbReference type="GO" id="GO:0022857">
    <property type="term" value="F:transmembrane transporter activity"/>
    <property type="evidence" value="ECO:0007669"/>
    <property type="project" value="InterPro"/>
</dbReference>
<dbReference type="PANTHER" id="PTHR23501">
    <property type="entry name" value="MAJOR FACILITATOR SUPERFAMILY"/>
    <property type="match status" value="1"/>
</dbReference>
<evidence type="ECO:0000259" key="7">
    <source>
        <dbReference type="PROSITE" id="PS50850"/>
    </source>
</evidence>
<dbReference type="PROSITE" id="PS50850">
    <property type="entry name" value="MFS"/>
    <property type="match status" value="1"/>
</dbReference>
<feature type="domain" description="Major facilitator superfamily (MFS) profile" evidence="7">
    <location>
        <begin position="32"/>
        <end position="522"/>
    </location>
</feature>
<feature type="transmembrane region" description="Helical" evidence="6">
    <location>
        <begin position="497"/>
        <end position="517"/>
    </location>
</feature>
<evidence type="ECO:0000256" key="6">
    <source>
        <dbReference type="SAM" id="Phobius"/>
    </source>
</evidence>
<dbReference type="Pfam" id="PF07690">
    <property type="entry name" value="MFS_1"/>
    <property type="match status" value="1"/>
</dbReference>
<dbReference type="InterPro" id="IPR011701">
    <property type="entry name" value="MFS"/>
</dbReference>
<keyword evidence="3 6" id="KW-1133">Transmembrane helix</keyword>
<dbReference type="AlphaFoldDB" id="A0A395GRX0"/>
<name>A0A395GRX0_9EURO</name>
<feature type="transmembrane region" description="Helical" evidence="6">
    <location>
        <begin position="122"/>
        <end position="147"/>
    </location>
</feature>
<evidence type="ECO:0000313" key="9">
    <source>
        <dbReference type="Proteomes" id="UP000249402"/>
    </source>
</evidence>
<evidence type="ECO:0000256" key="2">
    <source>
        <dbReference type="ARBA" id="ARBA00022692"/>
    </source>
</evidence>
<feature type="transmembrane region" description="Helical" evidence="6">
    <location>
        <begin position="433"/>
        <end position="451"/>
    </location>
</feature>
<evidence type="ECO:0000256" key="5">
    <source>
        <dbReference type="SAM" id="MobiDB-lite"/>
    </source>
</evidence>
<feature type="transmembrane region" description="Helical" evidence="6">
    <location>
        <begin position="154"/>
        <end position="173"/>
    </location>
</feature>
<dbReference type="PANTHER" id="PTHR23501:SF43">
    <property type="entry name" value="MULTIDRUG TRANSPORTER, PUTATIVE (AFU_ORTHOLOGUE AFUA_6G03040)-RELATED"/>
    <property type="match status" value="1"/>
</dbReference>
<feature type="transmembrane region" description="Helical" evidence="6">
    <location>
        <begin position="67"/>
        <end position="85"/>
    </location>
</feature>
<feature type="transmembrane region" description="Helical" evidence="6">
    <location>
        <begin position="252"/>
        <end position="274"/>
    </location>
</feature>
<proteinExistence type="predicted"/>
<feature type="transmembrane region" description="Helical" evidence="6">
    <location>
        <begin position="31"/>
        <end position="55"/>
    </location>
</feature>
<protein>
    <submittedName>
        <fullName evidence="8">Putative MFS multidrug transporter</fullName>
    </submittedName>
</protein>
<dbReference type="PRINTS" id="PR01036">
    <property type="entry name" value="TCRTETB"/>
</dbReference>
<feature type="compositionally biased region" description="Low complexity" evidence="5">
    <location>
        <begin position="9"/>
        <end position="22"/>
    </location>
</feature>
<evidence type="ECO:0000256" key="3">
    <source>
        <dbReference type="ARBA" id="ARBA00022989"/>
    </source>
</evidence>
<evidence type="ECO:0000313" key="8">
    <source>
        <dbReference type="EMBL" id="RAK98122.1"/>
    </source>
</evidence>